<keyword evidence="4" id="KW-1185">Reference proteome</keyword>
<comment type="caution">
    <text evidence="3">The sequence shown here is derived from an EMBL/GenBank/DDBJ whole genome shotgun (WGS) entry which is preliminary data.</text>
</comment>
<organism evidence="3 4">
    <name type="scientific">Acidiphilium acidophilum</name>
    <name type="common">Thiobacillus acidophilus</name>
    <dbReference type="NCBI Taxonomy" id="76588"/>
    <lineage>
        <taxon>Bacteria</taxon>
        <taxon>Pseudomonadati</taxon>
        <taxon>Pseudomonadota</taxon>
        <taxon>Alphaproteobacteria</taxon>
        <taxon>Acetobacterales</taxon>
        <taxon>Acidocellaceae</taxon>
        <taxon>Acidiphilium</taxon>
    </lineage>
</organism>
<keyword evidence="1" id="KW-0732">Signal</keyword>
<dbReference type="Pfam" id="PF07589">
    <property type="entry name" value="PEP-CTERM"/>
    <property type="match status" value="1"/>
</dbReference>
<evidence type="ECO:0000256" key="1">
    <source>
        <dbReference type="SAM" id="SignalP"/>
    </source>
</evidence>
<proteinExistence type="predicted"/>
<dbReference type="InterPro" id="IPR013424">
    <property type="entry name" value="Ice-binding_C"/>
</dbReference>
<sequence length="219" mass="21707">MYSFRFSSILAGVLALGIAGAGTAVAAPMTASVSLTSGSFSVGGGGASVSGLNGTYTNYATGDFSFSNDFPSSTTPYNLTLGGAIYVGNTPVLSGTSGVFTSSLGNLTGAIEALSIGGTTAYDPALVTVIDTILLSGQNPGSVSYDGFSLSYYYHVDSSSSSGASGIFAVGTNNNLGLGTDSGSFSASATLTDVPEPGSLLLLASGLLGLAVVRRRRII</sequence>
<dbReference type="NCBIfam" id="TIGR02595">
    <property type="entry name" value="PEP_CTERM"/>
    <property type="match status" value="1"/>
</dbReference>
<dbReference type="AlphaFoldDB" id="A0AAW9DST9"/>
<evidence type="ECO:0000313" key="4">
    <source>
        <dbReference type="Proteomes" id="UP001279553"/>
    </source>
</evidence>
<reference evidence="3 4" key="1">
    <citation type="submission" date="2023-11" db="EMBL/GenBank/DDBJ databases">
        <title>MicrobeMod: A computational toolkit for identifying prokaryotic methylation and restriction-modification with nanopore sequencing.</title>
        <authorList>
            <person name="Crits-Christoph A."/>
            <person name="Kang S.C."/>
            <person name="Lee H."/>
            <person name="Ostrov N."/>
        </authorList>
    </citation>
    <scope>NUCLEOTIDE SEQUENCE [LARGE SCALE GENOMIC DNA]</scope>
    <source>
        <strain evidence="3 4">DSMZ 700</strain>
    </source>
</reference>
<protein>
    <submittedName>
        <fullName evidence="3">PEP-CTERM sorting domain-containing protein</fullName>
    </submittedName>
</protein>
<accession>A0AAW9DST9</accession>
<feature type="domain" description="Ice-binding protein C-terminal" evidence="2">
    <location>
        <begin position="193"/>
        <end position="216"/>
    </location>
</feature>
<gene>
    <name evidence="3" type="ORF">SIL87_10060</name>
</gene>
<evidence type="ECO:0000259" key="2">
    <source>
        <dbReference type="Pfam" id="PF07589"/>
    </source>
</evidence>
<feature type="chain" id="PRO_5043420920" evidence="1">
    <location>
        <begin position="27"/>
        <end position="219"/>
    </location>
</feature>
<dbReference type="RefSeq" id="WP_319614025.1">
    <property type="nucleotide sequence ID" value="NZ_JAWXYB010000018.1"/>
</dbReference>
<dbReference type="Proteomes" id="UP001279553">
    <property type="component" value="Unassembled WGS sequence"/>
</dbReference>
<name>A0AAW9DST9_ACIAO</name>
<dbReference type="EMBL" id="JAWXYB010000018">
    <property type="protein sequence ID" value="MDX5931107.1"/>
    <property type="molecule type" value="Genomic_DNA"/>
</dbReference>
<feature type="signal peptide" evidence="1">
    <location>
        <begin position="1"/>
        <end position="26"/>
    </location>
</feature>
<evidence type="ECO:0000313" key="3">
    <source>
        <dbReference type="EMBL" id="MDX5931107.1"/>
    </source>
</evidence>